<dbReference type="CDD" id="cd00082">
    <property type="entry name" value="HisKA"/>
    <property type="match status" value="1"/>
</dbReference>
<dbReference type="EMBL" id="CP018221">
    <property type="protein sequence ID" value="API58953.1"/>
    <property type="molecule type" value="Genomic_DNA"/>
</dbReference>
<dbReference type="Proteomes" id="UP000182063">
    <property type="component" value="Chromosome"/>
</dbReference>
<keyword evidence="4" id="KW-0808">Transferase</keyword>
<keyword evidence="5" id="KW-0547">Nucleotide-binding</keyword>
<dbReference type="SUPFAM" id="SSF47384">
    <property type="entry name" value="Homodimeric domain of signal transducing histidine kinase"/>
    <property type="match status" value="1"/>
</dbReference>
<dbReference type="STRING" id="1921510.BSL82_06205"/>
<dbReference type="GO" id="GO:0000155">
    <property type="term" value="F:phosphorelay sensor kinase activity"/>
    <property type="evidence" value="ECO:0007669"/>
    <property type="project" value="InterPro"/>
</dbReference>
<gene>
    <name evidence="10" type="ORF">BSL82_06205</name>
</gene>
<dbReference type="InterPro" id="IPR003661">
    <property type="entry name" value="HisK_dim/P_dom"/>
</dbReference>
<dbReference type="AlphaFoldDB" id="A0A1L3ZTJ3"/>
<comment type="catalytic activity">
    <reaction evidence="1">
        <text>ATP + protein L-histidine = ADP + protein N-phospho-L-histidine.</text>
        <dbReference type="EC" id="2.7.13.3"/>
    </reaction>
</comment>
<dbReference type="Pfam" id="PF00512">
    <property type="entry name" value="HisKA"/>
    <property type="match status" value="1"/>
</dbReference>
<keyword evidence="8" id="KW-0902">Two-component regulatory system</keyword>
<dbReference type="InterPro" id="IPR036097">
    <property type="entry name" value="HisK_dim/P_sf"/>
</dbReference>
<feature type="domain" description="Histidine kinase" evidence="9">
    <location>
        <begin position="154"/>
        <end position="375"/>
    </location>
</feature>
<keyword evidence="11" id="KW-1185">Reference proteome</keyword>
<sequence length="379" mass="40462">MAVRPGRLSAVLWPFGGGDSSPSAVEVLFSLPTPVLVIDSENRVRLANAAAETLFNRSQSSLSQVTLAQLIPEAEAMLARAPASKPEDAGVAVYGLEIEPVEGRRHRADLMLSPLVERPGWRVVAMHARAATSLIDRNAVGKGAARAATGAALMLAHEIKNPLSGIRGAAQLLERAAPKSAESLTRLIRDEVDRITALVDRMEGFTDDRPVLYEPQNIHAILGHVREIAKSGFARDLTVRELYDPSLPEVSGSRDGLIQIFLNLLKNAAEAVGLPGSGDEIVVTTAYRHGYSVTGPDGGRLSLPIEVCVIDTGPGAPADVVDHLFEPFVTSKPKGSGLGLALVAKLVADHGGVVEYAREGRPARTVFRILLPRHLEPRK</sequence>
<protein>
    <recommendedName>
        <fullName evidence="2">histidine kinase</fullName>
        <ecNumber evidence="2">2.7.13.3</ecNumber>
    </recommendedName>
</protein>
<dbReference type="PRINTS" id="PR00344">
    <property type="entry name" value="BCTRLSENSOR"/>
</dbReference>
<dbReference type="EC" id="2.7.13.3" evidence="2"/>
<dbReference type="GO" id="GO:0006355">
    <property type="term" value="P:regulation of DNA-templated transcription"/>
    <property type="evidence" value="ECO:0007669"/>
    <property type="project" value="InterPro"/>
</dbReference>
<dbReference type="PANTHER" id="PTHR43065:SF10">
    <property type="entry name" value="PEROXIDE STRESS-ACTIVATED HISTIDINE KINASE MAK3"/>
    <property type="match status" value="1"/>
</dbReference>
<dbReference type="PANTHER" id="PTHR43065">
    <property type="entry name" value="SENSOR HISTIDINE KINASE"/>
    <property type="match status" value="1"/>
</dbReference>
<evidence type="ECO:0000256" key="1">
    <source>
        <dbReference type="ARBA" id="ARBA00000085"/>
    </source>
</evidence>
<dbReference type="InterPro" id="IPR003594">
    <property type="entry name" value="HATPase_dom"/>
</dbReference>
<dbReference type="InterPro" id="IPR004358">
    <property type="entry name" value="Sig_transdc_His_kin-like_C"/>
</dbReference>
<dbReference type="PROSITE" id="PS50109">
    <property type="entry name" value="HIS_KIN"/>
    <property type="match status" value="1"/>
</dbReference>
<dbReference type="GO" id="GO:0005524">
    <property type="term" value="F:ATP binding"/>
    <property type="evidence" value="ECO:0007669"/>
    <property type="project" value="UniProtKB-KW"/>
</dbReference>
<dbReference type="InterPro" id="IPR005467">
    <property type="entry name" value="His_kinase_dom"/>
</dbReference>
<dbReference type="SMART" id="SM00388">
    <property type="entry name" value="HisKA"/>
    <property type="match status" value="1"/>
</dbReference>
<evidence type="ECO:0000313" key="11">
    <source>
        <dbReference type="Proteomes" id="UP000182063"/>
    </source>
</evidence>
<dbReference type="SUPFAM" id="SSF55874">
    <property type="entry name" value="ATPase domain of HSP90 chaperone/DNA topoisomerase II/histidine kinase"/>
    <property type="match status" value="1"/>
</dbReference>
<evidence type="ECO:0000256" key="5">
    <source>
        <dbReference type="ARBA" id="ARBA00022741"/>
    </source>
</evidence>
<dbReference type="CDD" id="cd00130">
    <property type="entry name" value="PAS"/>
    <property type="match status" value="1"/>
</dbReference>
<dbReference type="Gene3D" id="1.10.287.130">
    <property type="match status" value="1"/>
</dbReference>
<evidence type="ECO:0000256" key="7">
    <source>
        <dbReference type="ARBA" id="ARBA00022840"/>
    </source>
</evidence>
<evidence type="ECO:0000256" key="3">
    <source>
        <dbReference type="ARBA" id="ARBA00022553"/>
    </source>
</evidence>
<dbReference type="Pfam" id="PF02518">
    <property type="entry name" value="HATPase_c"/>
    <property type="match status" value="1"/>
</dbReference>
<name>A0A1L3ZTJ3_9SPHN</name>
<evidence type="ECO:0000313" key="10">
    <source>
        <dbReference type="EMBL" id="API58953.1"/>
    </source>
</evidence>
<keyword evidence="6 10" id="KW-0418">Kinase</keyword>
<evidence type="ECO:0000259" key="9">
    <source>
        <dbReference type="PROSITE" id="PS50109"/>
    </source>
</evidence>
<dbReference type="Gene3D" id="3.30.565.10">
    <property type="entry name" value="Histidine kinase-like ATPase, C-terminal domain"/>
    <property type="match status" value="1"/>
</dbReference>
<dbReference type="InterPro" id="IPR013767">
    <property type="entry name" value="PAS_fold"/>
</dbReference>
<keyword evidence="3" id="KW-0597">Phosphoprotein</keyword>
<reference evidence="11" key="1">
    <citation type="submission" date="2016-11" db="EMBL/GenBank/DDBJ databases">
        <title>Complete Genome Sequence of alachlor-degrading Sphingomonas sp. strain JJ-A5.</title>
        <authorList>
            <person name="Lee H."/>
            <person name="Ka J.-O."/>
        </authorList>
    </citation>
    <scope>NUCLEOTIDE SEQUENCE [LARGE SCALE GENOMIC DNA]</scope>
    <source>
        <strain evidence="11">JJ-A5</strain>
    </source>
</reference>
<keyword evidence="7" id="KW-0067">ATP-binding</keyword>
<dbReference type="Pfam" id="PF00989">
    <property type="entry name" value="PAS"/>
    <property type="match status" value="1"/>
</dbReference>
<dbReference type="SMART" id="SM00387">
    <property type="entry name" value="HATPase_c"/>
    <property type="match status" value="1"/>
</dbReference>
<dbReference type="InterPro" id="IPR035965">
    <property type="entry name" value="PAS-like_dom_sf"/>
</dbReference>
<dbReference type="Gene3D" id="3.30.450.20">
    <property type="entry name" value="PAS domain"/>
    <property type="match status" value="1"/>
</dbReference>
<evidence type="ECO:0000256" key="4">
    <source>
        <dbReference type="ARBA" id="ARBA00022679"/>
    </source>
</evidence>
<evidence type="ECO:0000256" key="6">
    <source>
        <dbReference type="ARBA" id="ARBA00022777"/>
    </source>
</evidence>
<evidence type="ECO:0000256" key="2">
    <source>
        <dbReference type="ARBA" id="ARBA00012438"/>
    </source>
</evidence>
<evidence type="ECO:0000256" key="8">
    <source>
        <dbReference type="ARBA" id="ARBA00023012"/>
    </source>
</evidence>
<dbReference type="KEGG" id="sphj:BSL82_06205"/>
<accession>A0A1L3ZTJ3</accession>
<dbReference type="OrthoDB" id="9789238at2"/>
<organism evidence="10 11">
    <name type="scientific">Tardibacter chloracetimidivorans</name>
    <dbReference type="NCBI Taxonomy" id="1921510"/>
    <lineage>
        <taxon>Bacteria</taxon>
        <taxon>Pseudomonadati</taxon>
        <taxon>Pseudomonadota</taxon>
        <taxon>Alphaproteobacteria</taxon>
        <taxon>Sphingomonadales</taxon>
        <taxon>Sphingomonadaceae</taxon>
        <taxon>Tardibacter</taxon>
    </lineage>
</organism>
<dbReference type="RefSeq" id="WP_072596505.1">
    <property type="nucleotide sequence ID" value="NZ_CP018221.1"/>
</dbReference>
<dbReference type="SMART" id="SM00091">
    <property type="entry name" value="PAS"/>
    <property type="match status" value="1"/>
</dbReference>
<dbReference type="SUPFAM" id="SSF55785">
    <property type="entry name" value="PYP-like sensor domain (PAS domain)"/>
    <property type="match status" value="1"/>
</dbReference>
<proteinExistence type="predicted"/>
<dbReference type="InterPro" id="IPR036890">
    <property type="entry name" value="HATPase_C_sf"/>
</dbReference>
<dbReference type="InterPro" id="IPR000014">
    <property type="entry name" value="PAS"/>
</dbReference>